<evidence type="ECO:0000256" key="5">
    <source>
        <dbReference type="ARBA" id="ARBA00022801"/>
    </source>
</evidence>
<dbReference type="SUPFAM" id="SSF52540">
    <property type="entry name" value="P-loop containing nucleoside triphosphate hydrolases"/>
    <property type="match status" value="2"/>
</dbReference>
<dbReference type="Pfam" id="PF18074">
    <property type="entry name" value="PriA_C"/>
    <property type="match status" value="1"/>
</dbReference>
<evidence type="ECO:0000259" key="13">
    <source>
        <dbReference type="PROSITE" id="PS51192"/>
    </source>
</evidence>
<dbReference type="Proteomes" id="UP000595362">
    <property type="component" value="Chromosome"/>
</dbReference>
<feature type="binding site" evidence="12">
    <location>
        <position position="480"/>
    </location>
    <ligand>
        <name>Zn(2+)</name>
        <dbReference type="ChEBI" id="CHEBI:29105"/>
        <label>2</label>
    </ligand>
</feature>
<dbReference type="Gene3D" id="3.40.1440.60">
    <property type="entry name" value="PriA, 3(prime) DNA-binding domain"/>
    <property type="match status" value="1"/>
</dbReference>
<dbReference type="AlphaFoldDB" id="A0A7T5R3V2"/>
<dbReference type="PROSITE" id="PS51192">
    <property type="entry name" value="HELICASE_ATP_BIND_1"/>
    <property type="match status" value="1"/>
</dbReference>
<comment type="similarity">
    <text evidence="12">Belongs to the helicase family. PriA subfamily.</text>
</comment>
<proteinExistence type="inferred from homology"/>
<feature type="binding site" evidence="12">
    <location>
        <position position="493"/>
    </location>
    <ligand>
        <name>Zn(2+)</name>
        <dbReference type="ChEBI" id="CHEBI:29105"/>
        <label>1</label>
    </ligand>
</feature>
<feature type="binding site" evidence="12">
    <location>
        <position position="490"/>
    </location>
    <ligand>
        <name>Zn(2+)</name>
        <dbReference type="ChEBI" id="CHEBI:29105"/>
        <label>1</label>
    </ligand>
</feature>
<dbReference type="InterPro" id="IPR041222">
    <property type="entry name" value="PriA_3primeBD"/>
</dbReference>
<dbReference type="Pfam" id="PF00270">
    <property type="entry name" value="DEAD"/>
    <property type="match status" value="1"/>
</dbReference>
<evidence type="ECO:0000256" key="11">
    <source>
        <dbReference type="ARBA" id="ARBA00048988"/>
    </source>
</evidence>
<dbReference type="SMART" id="SM00490">
    <property type="entry name" value="HELICc"/>
    <property type="match status" value="1"/>
</dbReference>
<evidence type="ECO:0000256" key="7">
    <source>
        <dbReference type="ARBA" id="ARBA00022833"/>
    </source>
</evidence>
<evidence type="ECO:0000256" key="9">
    <source>
        <dbReference type="ARBA" id="ARBA00023125"/>
    </source>
</evidence>
<keyword evidence="3 12" id="KW-0479">Metal-binding</keyword>
<keyword evidence="2 12" id="KW-0235">DNA replication</keyword>
<dbReference type="NCBIfam" id="TIGR00595">
    <property type="entry name" value="priA"/>
    <property type="match status" value="1"/>
</dbReference>
<feature type="binding site" evidence="12">
    <location>
        <position position="477"/>
    </location>
    <ligand>
        <name>Zn(2+)</name>
        <dbReference type="ChEBI" id="CHEBI:29105"/>
        <label>2</label>
    </ligand>
</feature>
<dbReference type="InterPro" id="IPR042115">
    <property type="entry name" value="PriA_3primeBD_sf"/>
</dbReference>
<keyword evidence="6 12" id="KW-0347">Helicase</keyword>
<dbReference type="InterPro" id="IPR014001">
    <property type="entry name" value="Helicase_ATP-bd"/>
</dbReference>
<evidence type="ECO:0000256" key="6">
    <source>
        <dbReference type="ARBA" id="ARBA00022806"/>
    </source>
</evidence>
<evidence type="ECO:0000259" key="14">
    <source>
        <dbReference type="PROSITE" id="PS51194"/>
    </source>
</evidence>
<keyword evidence="8 12" id="KW-0067">ATP-binding</keyword>
<dbReference type="EC" id="5.6.2.4" evidence="12"/>
<keyword evidence="5 12" id="KW-0378">Hydrolase</keyword>
<comment type="subunit">
    <text evidence="12">Component of the replication restart primosome.</text>
</comment>
<evidence type="ECO:0000313" key="16">
    <source>
        <dbReference type="Proteomes" id="UP000595362"/>
    </source>
</evidence>
<dbReference type="CDD" id="cd17929">
    <property type="entry name" value="DEXHc_priA"/>
    <property type="match status" value="1"/>
</dbReference>
<dbReference type="Pfam" id="PF17764">
    <property type="entry name" value="PriA_3primeBD"/>
    <property type="match status" value="1"/>
</dbReference>
<keyword evidence="1 12" id="KW-0639">Primosome</keyword>
<keyword evidence="10 12" id="KW-0413">Isomerase</keyword>
<dbReference type="HAMAP" id="MF_00983">
    <property type="entry name" value="PriA"/>
    <property type="match status" value="1"/>
</dbReference>
<dbReference type="GO" id="GO:0005524">
    <property type="term" value="F:ATP binding"/>
    <property type="evidence" value="ECO:0007669"/>
    <property type="project" value="UniProtKB-UniRule"/>
</dbReference>
<comment type="catalytic activity">
    <reaction evidence="11 12">
        <text>ATP + H2O = ADP + phosphate + H(+)</text>
        <dbReference type="Rhea" id="RHEA:13065"/>
        <dbReference type="ChEBI" id="CHEBI:15377"/>
        <dbReference type="ChEBI" id="CHEBI:15378"/>
        <dbReference type="ChEBI" id="CHEBI:30616"/>
        <dbReference type="ChEBI" id="CHEBI:43474"/>
        <dbReference type="ChEBI" id="CHEBI:456216"/>
        <dbReference type="EC" id="5.6.2.4"/>
    </reaction>
</comment>
<evidence type="ECO:0000256" key="10">
    <source>
        <dbReference type="ARBA" id="ARBA00023235"/>
    </source>
</evidence>
<feature type="domain" description="Helicase ATP-binding" evidence="13">
    <location>
        <begin position="233"/>
        <end position="389"/>
    </location>
</feature>
<evidence type="ECO:0000313" key="15">
    <source>
        <dbReference type="EMBL" id="QQG37042.1"/>
    </source>
</evidence>
<evidence type="ECO:0000256" key="3">
    <source>
        <dbReference type="ARBA" id="ARBA00022723"/>
    </source>
</evidence>
<dbReference type="PANTHER" id="PTHR30580">
    <property type="entry name" value="PRIMOSOMAL PROTEIN N"/>
    <property type="match status" value="1"/>
</dbReference>
<feature type="binding site" evidence="12">
    <location>
        <position position="462"/>
    </location>
    <ligand>
        <name>Zn(2+)</name>
        <dbReference type="ChEBI" id="CHEBI:29105"/>
        <label>2</label>
    </ligand>
</feature>
<protein>
    <recommendedName>
        <fullName evidence="12">Replication restart protein PriA</fullName>
    </recommendedName>
    <alternativeName>
        <fullName evidence="12">ATP-dependent DNA helicase PriA</fullName>
        <ecNumber evidence="12">5.6.2.4</ecNumber>
    </alternativeName>
    <alternativeName>
        <fullName evidence="12">DNA 3'-5' helicase PriA</fullName>
    </alternativeName>
</protein>
<dbReference type="InterPro" id="IPR011545">
    <property type="entry name" value="DEAD/DEAH_box_helicase_dom"/>
</dbReference>
<dbReference type="FunFam" id="3.40.50.300:FF:000489">
    <property type="entry name" value="Primosome assembly protein PriA"/>
    <property type="match status" value="1"/>
</dbReference>
<dbReference type="InterPro" id="IPR005259">
    <property type="entry name" value="PriA"/>
</dbReference>
<dbReference type="EMBL" id="CP066681">
    <property type="protein sequence ID" value="QQG37042.1"/>
    <property type="molecule type" value="Genomic_DNA"/>
</dbReference>
<dbReference type="GO" id="GO:0006302">
    <property type="term" value="P:double-strand break repair"/>
    <property type="evidence" value="ECO:0007669"/>
    <property type="project" value="InterPro"/>
</dbReference>
<dbReference type="InterPro" id="IPR041236">
    <property type="entry name" value="PriA_C"/>
</dbReference>
<keyword evidence="4 12" id="KW-0547">Nucleotide-binding</keyword>
<dbReference type="SMART" id="SM00487">
    <property type="entry name" value="DEXDc"/>
    <property type="match status" value="1"/>
</dbReference>
<dbReference type="GO" id="GO:0043138">
    <property type="term" value="F:3'-5' DNA helicase activity"/>
    <property type="evidence" value="ECO:0007669"/>
    <property type="project" value="UniProtKB-EC"/>
</dbReference>
<dbReference type="Pfam" id="PF18319">
    <property type="entry name" value="Zn_ribbon_PriA"/>
    <property type="match status" value="1"/>
</dbReference>
<dbReference type="PANTHER" id="PTHR30580:SF0">
    <property type="entry name" value="PRIMOSOMAL PROTEIN N"/>
    <property type="match status" value="1"/>
</dbReference>
<reference evidence="15 16" key="1">
    <citation type="submission" date="2020-07" db="EMBL/GenBank/DDBJ databases">
        <title>Huge and variable diversity of episymbiotic CPR bacteria and DPANN archaea in groundwater ecosystems.</title>
        <authorList>
            <person name="He C.Y."/>
            <person name="Keren R."/>
            <person name="Whittaker M."/>
            <person name="Farag I.F."/>
            <person name="Doudna J."/>
            <person name="Cate J.H.D."/>
            <person name="Banfield J.F."/>
        </authorList>
    </citation>
    <scope>NUCLEOTIDE SEQUENCE [LARGE SCALE GENOMIC DNA]</scope>
    <source>
        <strain evidence="15">NC_groundwater_70_Ag_B-0.1um_54_66</strain>
    </source>
</reference>
<feature type="binding site" evidence="12">
    <location>
        <position position="459"/>
    </location>
    <ligand>
        <name>Zn(2+)</name>
        <dbReference type="ChEBI" id="CHEBI:29105"/>
        <label>2</label>
    </ligand>
</feature>
<dbReference type="GO" id="GO:0006270">
    <property type="term" value="P:DNA replication initiation"/>
    <property type="evidence" value="ECO:0007669"/>
    <property type="project" value="TreeGrafter"/>
</dbReference>
<name>A0A7T5R3V2_9BACT</name>
<dbReference type="Pfam" id="PF00271">
    <property type="entry name" value="Helicase_C"/>
    <property type="match status" value="1"/>
</dbReference>
<dbReference type="GO" id="GO:0016787">
    <property type="term" value="F:hydrolase activity"/>
    <property type="evidence" value="ECO:0007669"/>
    <property type="project" value="UniProtKB-KW"/>
</dbReference>
<accession>A0A7T5R3V2</accession>
<comment type="catalytic activity">
    <reaction evidence="12">
        <text>Couples ATP hydrolysis with the unwinding of duplex DNA by translocating in the 3'-5' direction.</text>
        <dbReference type="EC" id="5.6.2.4"/>
    </reaction>
</comment>
<dbReference type="GO" id="GO:1990077">
    <property type="term" value="C:primosome complex"/>
    <property type="evidence" value="ECO:0007669"/>
    <property type="project" value="UniProtKB-UniRule"/>
</dbReference>
<dbReference type="Gene3D" id="3.40.50.300">
    <property type="entry name" value="P-loop containing nucleotide triphosphate hydrolases"/>
    <property type="match status" value="2"/>
</dbReference>
<dbReference type="GO" id="GO:0006310">
    <property type="term" value="P:DNA recombination"/>
    <property type="evidence" value="ECO:0007669"/>
    <property type="project" value="InterPro"/>
</dbReference>
<keyword evidence="9 12" id="KW-0238">DNA-binding</keyword>
<feature type="binding site" evidence="12">
    <location>
        <position position="450"/>
    </location>
    <ligand>
        <name>Zn(2+)</name>
        <dbReference type="ChEBI" id="CHEBI:29105"/>
        <label>1</label>
    </ligand>
</feature>
<evidence type="ECO:0000256" key="2">
    <source>
        <dbReference type="ARBA" id="ARBA00022705"/>
    </source>
</evidence>
<feature type="domain" description="Helicase C-terminal" evidence="14">
    <location>
        <begin position="461"/>
        <end position="643"/>
    </location>
</feature>
<evidence type="ECO:0000256" key="8">
    <source>
        <dbReference type="ARBA" id="ARBA00022840"/>
    </source>
</evidence>
<evidence type="ECO:0000256" key="1">
    <source>
        <dbReference type="ARBA" id="ARBA00022515"/>
    </source>
</evidence>
<feature type="binding site" evidence="12">
    <location>
        <position position="453"/>
    </location>
    <ligand>
        <name>Zn(2+)</name>
        <dbReference type="ChEBI" id="CHEBI:29105"/>
        <label>1</label>
    </ligand>
</feature>
<dbReference type="InterPro" id="IPR001650">
    <property type="entry name" value="Helicase_C-like"/>
</dbReference>
<comment type="cofactor">
    <cofactor evidence="12">
        <name>Zn(2+)</name>
        <dbReference type="ChEBI" id="CHEBI:29105"/>
    </cofactor>
    <text evidence="12">Binds 2 zinc ions per subunit.</text>
</comment>
<dbReference type="GO" id="GO:0008270">
    <property type="term" value="F:zinc ion binding"/>
    <property type="evidence" value="ECO:0007669"/>
    <property type="project" value="UniProtKB-UniRule"/>
</dbReference>
<dbReference type="InterPro" id="IPR040498">
    <property type="entry name" value="PriA_CRR"/>
</dbReference>
<evidence type="ECO:0000256" key="12">
    <source>
        <dbReference type="HAMAP-Rule" id="MF_00983"/>
    </source>
</evidence>
<organism evidence="15 16">
    <name type="scientific">Micavibrio aeruginosavorus</name>
    <dbReference type="NCBI Taxonomy" id="349221"/>
    <lineage>
        <taxon>Bacteria</taxon>
        <taxon>Pseudomonadati</taxon>
        <taxon>Bdellovibrionota</taxon>
        <taxon>Bdellovibrionia</taxon>
        <taxon>Bdellovibrionales</taxon>
        <taxon>Pseudobdellovibrionaceae</taxon>
        <taxon>Micavibrio</taxon>
    </lineage>
</organism>
<sequence length="741" mass="81319">MTQPQLFVPQPPESAPDLARKASVLVPFPVDKAYSYALAEGIGAQPGDYVIVPLGGREVPGVVWDDVPDDVKSGKLKGIVHKYDFPPMPEIERRFIDWLANYTMTPRGAVLKMALSVPGALEPPKTAQGYIRGAQLSDATFKGLSPQRKSVLEALADGMPRRASEIAETAGCTPGVIKTMAGQGLLTPVDIFSHAPCRHPDFERPRASLSPTQATAADVLCRYVQDGAYHAALLDGVTGAGKTEVYFEAVAEVLKTGRQALLLLPEIALSNAFLERFKARFGCAPALWHSSLGPAQRRNTWRGVAEGQTKVVVGARSALFLPYHDLGLIIVDEEHDPAYKQDEGVIYNARDMAIVRAHMGKIPVVLVSATPSLETMANVWTGKYAHLQLPDRHAGASLPAMHVIDMKIDKPERQKFISPALMKAVVDTVAAGEQALLFLNRRGYAPLTLCRTCGHRMECPRCTAWLVEHKNSGKLQCHHCGYAMRQPKECPSCNDTDSFAACGPGVERILEEVKEGFPQARTIVLASDTATTHDELKAILDRIRHHEVDVIVGTQIIAKGHHFPNLTCVGVIDADLGLQGGDLRAAERTFQLLHQVAGRAGREEKPGHVWLQTWLPRNKVMMALSQHDRDRFLDIEMQEREAAHMPPVSRLAGIIVSGKNERQVEEVARELGKIAPQAENISTLGPAPAPFYRLRGNFRRRLLVRADKSVNIQKAITDWLGAFKTPSAVRIQIDIDPQSFM</sequence>
<dbReference type="NCBIfam" id="NF004070">
    <property type="entry name" value="PRK05580.2-2"/>
    <property type="match status" value="1"/>
</dbReference>
<dbReference type="GO" id="GO:0006269">
    <property type="term" value="P:DNA replication, synthesis of primer"/>
    <property type="evidence" value="ECO:0007669"/>
    <property type="project" value="UniProtKB-KW"/>
</dbReference>
<gene>
    <name evidence="12" type="primary">priA</name>
    <name evidence="15" type="ORF">HYS17_04565</name>
</gene>
<dbReference type="GO" id="GO:0003677">
    <property type="term" value="F:DNA binding"/>
    <property type="evidence" value="ECO:0007669"/>
    <property type="project" value="UniProtKB-UniRule"/>
</dbReference>
<dbReference type="InterPro" id="IPR027417">
    <property type="entry name" value="P-loop_NTPase"/>
</dbReference>
<keyword evidence="7 12" id="KW-0862">Zinc</keyword>
<comment type="function">
    <text evidence="12">Initiates the restart of stalled replication forks, which reloads the replicative helicase on sites other than the origin of replication. Recognizes and binds to abandoned replication forks and remodels them to uncover a helicase loading site. Promotes assembly of the primosome at these replication forks.</text>
</comment>
<dbReference type="PROSITE" id="PS51194">
    <property type="entry name" value="HELICASE_CTER"/>
    <property type="match status" value="1"/>
</dbReference>
<evidence type="ECO:0000256" key="4">
    <source>
        <dbReference type="ARBA" id="ARBA00022741"/>
    </source>
</evidence>